<accession>A6TUV6</accession>
<dbReference type="Proteomes" id="UP000001572">
    <property type="component" value="Chromosome"/>
</dbReference>
<name>A6TUV6_ALKMQ</name>
<gene>
    <name evidence="1" type="ordered locus">Amet_3861</name>
</gene>
<evidence type="ECO:0000313" key="1">
    <source>
        <dbReference type="EMBL" id="ABR49974.1"/>
    </source>
</evidence>
<proteinExistence type="predicted"/>
<dbReference type="AlphaFoldDB" id="A6TUV6"/>
<sequence length="45" mass="5308">MFPNYEYDGQDPIEKLIYDTEIKGIADKILTHYSDYEDDLDIPIP</sequence>
<keyword evidence="2" id="KW-1185">Reference proteome</keyword>
<dbReference type="KEGG" id="amt:Amet_3861"/>
<evidence type="ECO:0000313" key="2">
    <source>
        <dbReference type="Proteomes" id="UP000001572"/>
    </source>
</evidence>
<dbReference type="RefSeq" id="WP_012064929.1">
    <property type="nucleotide sequence ID" value="NC_009633.1"/>
</dbReference>
<protein>
    <submittedName>
        <fullName evidence="1">Uncharacterized protein</fullName>
    </submittedName>
</protein>
<reference evidence="2" key="1">
    <citation type="journal article" date="2016" name="Genome Announc.">
        <title>Complete genome sequence of Alkaliphilus metalliredigens strain QYMF, an alkaliphilic and metal-reducing bacterium isolated from borax-contaminated leachate ponds.</title>
        <authorList>
            <person name="Hwang C."/>
            <person name="Copeland A."/>
            <person name="Lucas S."/>
            <person name="Lapidus A."/>
            <person name="Barry K."/>
            <person name="Detter J.C."/>
            <person name="Glavina Del Rio T."/>
            <person name="Hammon N."/>
            <person name="Israni S."/>
            <person name="Dalin E."/>
            <person name="Tice H."/>
            <person name="Pitluck S."/>
            <person name="Chertkov O."/>
            <person name="Brettin T."/>
            <person name="Bruce D."/>
            <person name="Han C."/>
            <person name="Schmutz J."/>
            <person name="Larimer F."/>
            <person name="Land M.L."/>
            <person name="Hauser L."/>
            <person name="Kyrpides N."/>
            <person name="Mikhailova N."/>
            <person name="Ye Q."/>
            <person name="Zhou J."/>
            <person name="Richardson P."/>
            <person name="Fields M.W."/>
        </authorList>
    </citation>
    <scope>NUCLEOTIDE SEQUENCE [LARGE SCALE GENOMIC DNA]</scope>
    <source>
        <strain evidence="2">QYMF</strain>
    </source>
</reference>
<dbReference type="EMBL" id="CP000724">
    <property type="protein sequence ID" value="ABR49974.1"/>
    <property type="molecule type" value="Genomic_DNA"/>
</dbReference>
<dbReference type="HOGENOM" id="CLU_3195282_0_0_9"/>
<organism evidence="1 2">
    <name type="scientific">Alkaliphilus metalliredigens (strain QYMF)</name>
    <dbReference type="NCBI Taxonomy" id="293826"/>
    <lineage>
        <taxon>Bacteria</taxon>
        <taxon>Bacillati</taxon>
        <taxon>Bacillota</taxon>
        <taxon>Clostridia</taxon>
        <taxon>Peptostreptococcales</taxon>
        <taxon>Natronincolaceae</taxon>
        <taxon>Alkaliphilus</taxon>
    </lineage>
</organism>